<dbReference type="KEGG" id="jre:109007724"/>
<feature type="region of interest" description="Disordered" evidence="8">
    <location>
        <begin position="99"/>
        <end position="159"/>
    </location>
</feature>
<keyword evidence="6" id="KW-0804">Transcription</keyword>
<protein>
    <submittedName>
        <fullName evidence="11">BZIP transcription factor 60-like</fullName>
    </submittedName>
</protein>
<gene>
    <name evidence="11" type="primary">LOC109007724</name>
</gene>
<evidence type="ECO:0000256" key="4">
    <source>
        <dbReference type="ARBA" id="ARBA00023015"/>
    </source>
</evidence>
<feature type="compositionally biased region" description="Basic and acidic residues" evidence="8">
    <location>
        <begin position="150"/>
        <end position="159"/>
    </location>
</feature>
<dbReference type="PANTHER" id="PTHR47416">
    <property type="entry name" value="BASIC-LEUCINE ZIPPER TRANSCRIPTION FACTOR F-RELATED"/>
    <property type="match status" value="1"/>
</dbReference>
<dbReference type="Pfam" id="PF00170">
    <property type="entry name" value="bZIP_1"/>
    <property type="match status" value="1"/>
</dbReference>
<dbReference type="FunCoup" id="A0A2I4GGP0">
    <property type="interactions" value="777"/>
</dbReference>
<dbReference type="InterPro" id="IPR004827">
    <property type="entry name" value="bZIP"/>
</dbReference>
<name>A0A2I4GGP0_JUGRE</name>
<keyword evidence="9" id="KW-1133">Transmembrane helix</keyword>
<evidence type="ECO:0000256" key="9">
    <source>
        <dbReference type="SAM" id="Phobius"/>
    </source>
</evidence>
<keyword evidence="5" id="KW-0238">DNA-binding</keyword>
<evidence type="ECO:0000313" key="11">
    <source>
        <dbReference type="RefSeq" id="XP_018843068.1"/>
    </source>
</evidence>
<sequence>MEDPEFLVEDDIIGRINFDGLFDEFPDGTNLFSVELPVFTDSSSAEAFLKPSPDSGSSWIDEIETLLMKEDDGRIVAVEPTKEFCDSFLADIIVDNSPGEGSSGADKDSSDCSDGGNGNCDKGKFSNDNHGDDQNDADDPLSKKRKRQLRNRDAAVKSRERKKMYVRDLEMKSRYLEGECLRLGRLLQCCYAENQALRLSLHSGSAFGASVTKQESAVLLLESLLLGSLLWFLGITCLFTLPTMAQSILKRAPLEDVGKKNPGVALRGARSKMFGYLVVQSFVKSRRCKASRMKMKPNYLII</sequence>
<evidence type="ECO:0000256" key="2">
    <source>
        <dbReference type="ARBA" id="ARBA00004389"/>
    </source>
</evidence>
<dbReference type="AlphaFoldDB" id="A0A2I4GGP0"/>
<dbReference type="PANTHER" id="PTHR47416:SF8">
    <property type="entry name" value="BASIC-LEUCINE ZIPPER TRANSCRIPTION FACTOR E-RELATED"/>
    <property type="match status" value="1"/>
</dbReference>
<dbReference type="GO" id="GO:0005634">
    <property type="term" value="C:nucleus"/>
    <property type="evidence" value="ECO:0007669"/>
    <property type="project" value="UniProtKB-SubCell"/>
</dbReference>
<dbReference type="SMART" id="SM00338">
    <property type="entry name" value="BRLZ"/>
    <property type="match status" value="1"/>
</dbReference>
<dbReference type="InterPro" id="IPR046347">
    <property type="entry name" value="bZIP_sf"/>
</dbReference>
<dbReference type="Gramene" id="Jr11_17880_p1">
    <property type="protein sequence ID" value="cds.Jr11_17880_p1"/>
    <property type="gene ID" value="Jr11_17880"/>
</dbReference>
<keyword evidence="4" id="KW-0805">Transcription regulation</keyword>
<evidence type="ECO:0000256" key="1">
    <source>
        <dbReference type="ARBA" id="ARBA00004123"/>
    </source>
</evidence>
<dbReference type="SUPFAM" id="SSF57959">
    <property type="entry name" value="Leucine zipper domain"/>
    <property type="match status" value="1"/>
</dbReference>
<feature type="transmembrane region" description="Helical" evidence="9">
    <location>
        <begin position="217"/>
        <end position="241"/>
    </location>
</feature>
<evidence type="ECO:0000256" key="6">
    <source>
        <dbReference type="ARBA" id="ARBA00023163"/>
    </source>
</evidence>
<dbReference type="STRING" id="51240.A0A2I4GGP0"/>
<feature type="compositionally biased region" description="Basic and acidic residues" evidence="8">
    <location>
        <begin position="121"/>
        <end position="133"/>
    </location>
</feature>
<evidence type="ECO:0000256" key="5">
    <source>
        <dbReference type="ARBA" id="ARBA00023125"/>
    </source>
</evidence>
<dbReference type="RefSeq" id="XP_018843068.1">
    <property type="nucleotide sequence ID" value="XM_018987523.2"/>
</dbReference>
<proteinExistence type="inferred from homology"/>
<dbReference type="GO" id="GO:0005789">
    <property type="term" value="C:endoplasmic reticulum membrane"/>
    <property type="evidence" value="ECO:0007669"/>
    <property type="project" value="UniProtKB-SubCell"/>
</dbReference>
<dbReference type="GO" id="GO:0003700">
    <property type="term" value="F:DNA-binding transcription factor activity"/>
    <property type="evidence" value="ECO:0007669"/>
    <property type="project" value="InterPro"/>
</dbReference>
<dbReference type="Gene3D" id="1.20.5.170">
    <property type="match status" value="1"/>
</dbReference>
<comment type="similarity">
    <text evidence="3">Belongs to the bZIP family.</text>
</comment>
<keyword evidence="10" id="KW-1185">Reference proteome</keyword>
<evidence type="ECO:0000313" key="10">
    <source>
        <dbReference type="Proteomes" id="UP000235220"/>
    </source>
</evidence>
<accession>A0A2I4GGP0</accession>
<dbReference type="Proteomes" id="UP000235220">
    <property type="component" value="Chromosome 11"/>
</dbReference>
<dbReference type="GO" id="GO:0003677">
    <property type="term" value="F:DNA binding"/>
    <property type="evidence" value="ECO:0007669"/>
    <property type="project" value="UniProtKB-KW"/>
</dbReference>
<reference evidence="11" key="1">
    <citation type="submission" date="2025-08" db="UniProtKB">
        <authorList>
            <consortium name="RefSeq"/>
        </authorList>
    </citation>
    <scope>IDENTIFICATION</scope>
    <source>
        <tissue evidence="11">Leaves</tissue>
    </source>
</reference>
<dbReference type="GeneID" id="109007724"/>
<evidence type="ECO:0000256" key="3">
    <source>
        <dbReference type="ARBA" id="ARBA00007163"/>
    </source>
</evidence>
<keyword evidence="9" id="KW-0472">Membrane</keyword>
<evidence type="ECO:0000256" key="7">
    <source>
        <dbReference type="ARBA" id="ARBA00023242"/>
    </source>
</evidence>
<evidence type="ECO:0000256" key="8">
    <source>
        <dbReference type="SAM" id="MobiDB-lite"/>
    </source>
</evidence>
<keyword evidence="7" id="KW-0539">Nucleus</keyword>
<dbReference type="PROSITE" id="PS50217">
    <property type="entry name" value="BZIP"/>
    <property type="match status" value="1"/>
</dbReference>
<dbReference type="CDD" id="cd14704">
    <property type="entry name" value="bZIP_HY5-like"/>
    <property type="match status" value="1"/>
</dbReference>
<organism evidence="10 11">
    <name type="scientific">Juglans regia</name>
    <name type="common">English walnut</name>
    <dbReference type="NCBI Taxonomy" id="51240"/>
    <lineage>
        <taxon>Eukaryota</taxon>
        <taxon>Viridiplantae</taxon>
        <taxon>Streptophyta</taxon>
        <taxon>Embryophyta</taxon>
        <taxon>Tracheophyta</taxon>
        <taxon>Spermatophyta</taxon>
        <taxon>Magnoliopsida</taxon>
        <taxon>eudicotyledons</taxon>
        <taxon>Gunneridae</taxon>
        <taxon>Pentapetalae</taxon>
        <taxon>rosids</taxon>
        <taxon>fabids</taxon>
        <taxon>Fagales</taxon>
        <taxon>Juglandaceae</taxon>
        <taxon>Juglans</taxon>
    </lineage>
</organism>
<comment type="subcellular location">
    <subcellularLocation>
        <location evidence="2">Endoplasmic reticulum membrane</location>
        <topology evidence="2">Single-pass membrane protein</topology>
    </subcellularLocation>
    <subcellularLocation>
        <location evidence="1">Nucleus</location>
    </subcellularLocation>
</comment>
<keyword evidence="9" id="KW-0812">Transmembrane</keyword>
<dbReference type="PROSITE" id="PS00036">
    <property type="entry name" value="BZIP_BASIC"/>
    <property type="match status" value="1"/>
</dbReference>
<dbReference type="OrthoDB" id="674948at2759"/>